<dbReference type="Proteomes" id="UP000094067">
    <property type="component" value="Unassembled WGS sequence"/>
</dbReference>
<dbReference type="PROSITE" id="PS51918">
    <property type="entry name" value="RADICAL_SAM"/>
    <property type="match status" value="1"/>
</dbReference>
<keyword evidence="1" id="KW-0004">4Fe-4S</keyword>
<feature type="binding site" evidence="6">
    <location>
        <position position="94"/>
    </location>
    <ligand>
        <name>[4Fe-4S] cluster</name>
        <dbReference type="ChEBI" id="CHEBI:49883"/>
        <note>4Fe-4S-S-AdoMet</note>
    </ligand>
</feature>
<dbReference type="Pfam" id="PF04055">
    <property type="entry name" value="Radical_SAM"/>
    <property type="match status" value="1"/>
</dbReference>
<dbReference type="PANTHER" id="PTHR30352:SF5">
    <property type="entry name" value="PYRUVATE FORMATE-LYASE 1-ACTIVATING ENZYME"/>
    <property type="match status" value="1"/>
</dbReference>
<dbReference type="InterPro" id="IPR034457">
    <property type="entry name" value="Organic_radical-activating"/>
</dbReference>
<organism evidence="8 9">
    <name type="scientific">Eisenbergiella tayi</name>
    <dbReference type="NCBI Taxonomy" id="1432052"/>
    <lineage>
        <taxon>Bacteria</taxon>
        <taxon>Bacillati</taxon>
        <taxon>Bacillota</taxon>
        <taxon>Clostridia</taxon>
        <taxon>Lachnospirales</taxon>
        <taxon>Lachnospiraceae</taxon>
        <taxon>Eisenbergiella</taxon>
    </lineage>
</organism>
<comment type="caution">
    <text evidence="8">The sequence shown here is derived from an EMBL/GenBank/DDBJ whole genome shotgun (WGS) entry which is preliminary data.</text>
</comment>
<dbReference type="NCBIfam" id="TIGR04337">
    <property type="entry name" value="AmmeMemoSam_rS"/>
    <property type="match status" value="1"/>
</dbReference>
<dbReference type="RefSeq" id="WP_069153139.1">
    <property type="nucleotide sequence ID" value="NZ_MCGH01000002.1"/>
</dbReference>
<comment type="cofactor">
    <cofactor evidence="6">
        <name>[4Fe-4S] cluster</name>
        <dbReference type="ChEBI" id="CHEBI:49883"/>
    </cofactor>
    <text evidence="6">Binds 1 [4Fe-4S] cluster. The cluster is coordinated with 3 cysteines and an exchangeable S-adenosyl-L-methionine.</text>
</comment>
<dbReference type="InterPro" id="IPR058240">
    <property type="entry name" value="rSAM_sf"/>
</dbReference>
<dbReference type="SUPFAM" id="SSF102114">
    <property type="entry name" value="Radical SAM enzymes"/>
    <property type="match status" value="1"/>
</dbReference>
<evidence type="ECO:0000259" key="7">
    <source>
        <dbReference type="PROSITE" id="PS51918"/>
    </source>
</evidence>
<evidence type="ECO:0000313" key="8">
    <source>
        <dbReference type="EMBL" id="ODM07510.1"/>
    </source>
</evidence>
<keyword evidence="5 6" id="KW-0411">Iron-sulfur</keyword>
<gene>
    <name evidence="8" type="primary">pflA_2</name>
    <name evidence="8" type="ORF">BEI61_03400</name>
</gene>
<dbReference type="SFLD" id="SFLDG01101">
    <property type="entry name" value="Uncharacterised_Radical_SAM_Su"/>
    <property type="match status" value="1"/>
</dbReference>
<dbReference type="InterPro" id="IPR027596">
    <property type="entry name" value="AmmeMemoSam_rS"/>
</dbReference>
<dbReference type="EMBL" id="MCGH01000002">
    <property type="protein sequence ID" value="ODM07510.1"/>
    <property type="molecule type" value="Genomic_DNA"/>
</dbReference>
<evidence type="ECO:0000313" key="9">
    <source>
        <dbReference type="Proteomes" id="UP000094067"/>
    </source>
</evidence>
<evidence type="ECO:0000256" key="6">
    <source>
        <dbReference type="PIRSR" id="PIRSR004869-50"/>
    </source>
</evidence>
<dbReference type="EC" id="1.97.1.4" evidence="8"/>
<sequence>MERRDSVKESRGRSAEEREIICPVCMHHCRLRPGQTGSCRARANRGGVSSSLSYGRITSLALDPIEKKPLAMFEPGSRILSVGSYGCNLSCPFCQNYEISMCAADAETVRLSPEELAGKAAELKEKGNIGVAFTYNEPMIGYEYVRDTARIVRSAGMKNVVVTNGSVTEEILEEVLPFVDAMNIDLKGFTEDFYRKLGGDLETVKRFIRRAAASCHVELTTLIIPGENDTPEQMRELSAWTAGIDRNIPLHVTRFFPRWKMTDRPPTRVCTVYELADIARERLAYVFTGNC</sequence>
<dbReference type="SMART" id="SM00729">
    <property type="entry name" value="Elp3"/>
    <property type="match status" value="1"/>
</dbReference>
<accession>A0A1E3AFQ5</accession>
<proteinExistence type="predicted"/>
<keyword evidence="8" id="KW-0456">Lyase</keyword>
<dbReference type="GO" id="GO:0016829">
    <property type="term" value="F:lyase activity"/>
    <property type="evidence" value="ECO:0007669"/>
    <property type="project" value="UniProtKB-KW"/>
</dbReference>
<dbReference type="PANTHER" id="PTHR30352">
    <property type="entry name" value="PYRUVATE FORMATE-LYASE-ACTIVATING ENZYME"/>
    <property type="match status" value="1"/>
</dbReference>
<dbReference type="GO" id="GO:0043365">
    <property type="term" value="F:[formate-C-acetyltransferase]-activating enzyme activity"/>
    <property type="evidence" value="ECO:0007669"/>
    <property type="project" value="UniProtKB-EC"/>
</dbReference>
<feature type="domain" description="Radical SAM core" evidence="7">
    <location>
        <begin position="72"/>
        <end position="290"/>
    </location>
</feature>
<dbReference type="InterPro" id="IPR016431">
    <property type="entry name" value="Pyrv-formate_lyase-activ_prd"/>
</dbReference>
<dbReference type="InterPro" id="IPR007197">
    <property type="entry name" value="rSAM"/>
</dbReference>
<dbReference type="SFLD" id="SFLDS00029">
    <property type="entry name" value="Radical_SAM"/>
    <property type="match status" value="1"/>
</dbReference>
<dbReference type="GO" id="GO:0051539">
    <property type="term" value="F:4 iron, 4 sulfur cluster binding"/>
    <property type="evidence" value="ECO:0007669"/>
    <property type="project" value="UniProtKB-KW"/>
</dbReference>
<keyword evidence="8" id="KW-0670">Pyruvate</keyword>
<evidence type="ECO:0000256" key="4">
    <source>
        <dbReference type="ARBA" id="ARBA00023004"/>
    </source>
</evidence>
<dbReference type="AlphaFoldDB" id="A0A1E3AFQ5"/>
<protein>
    <submittedName>
        <fullName evidence="8">Pyruvate formate-lyase 1-activating enzyme</fullName>
        <ecNumber evidence="8">1.97.1.4</ecNumber>
    </submittedName>
</protein>
<evidence type="ECO:0000256" key="1">
    <source>
        <dbReference type="ARBA" id="ARBA00022485"/>
    </source>
</evidence>
<name>A0A1E3AFQ5_9FIRM</name>
<evidence type="ECO:0000256" key="3">
    <source>
        <dbReference type="ARBA" id="ARBA00022723"/>
    </source>
</evidence>
<dbReference type="PIRSF" id="PIRSF004869">
    <property type="entry name" value="PflX_prd"/>
    <property type="match status" value="1"/>
</dbReference>
<dbReference type="CDD" id="cd01335">
    <property type="entry name" value="Radical_SAM"/>
    <property type="match status" value="1"/>
</dbReference>
<dbReference type="InterPro" id="IPR013785">
    <property type="entry name" value="Aldolase_TIM"/>
</dbReference>
<keyword evidence="8" id="KW-0560">Oxidoreductase</keyword>
<evidence type="ECO:0000256" key="5">
    <source>
        <dbReference type="ARBA" id="ARBA00023014"/>
    </source>
</evidence>
<dbReference type="GO" id="GO:0046872">
    <property type="term" value="F:metal ion binding"/>
    <property type="evidence" value="ECO:0007669"/>
    <property type="project" value="UniProtKB-KW"/>
</dbReference>
<dbReference type="Gene3D" id="3.20.20.70">
    <property type="entry name" value="Aldolase class I"/>
    <property type="match status" value="1"/>
</dbReference>
<feature type="binding site" evidence="6">
    <location>
        <position position="91"/>
    </location>
    <ligand>
        <name>[4Fe-4S] cluster</name>
        <dbReference type="ChEBI" id="CHEBI:49883"/>
        <note>4Fe-4S-S-AdoMet</note>
    </ligand>
</feature>
<keyword evidence="3 6" id="KW-0479">Metal-binding</keyword>
<feature type="binding site" evidence="6">
    <location>
        <position position="87"/>
    </location>
    <ligand>
        <name>[4Fe-4S] cluster</name>
        <dbReference type="ChEBI" id="CHEBI:49883"/>
        <note>4Fe-4S-S-AdoMet</note>
    </ligand>
</feature>
<dbReference type="InterPro" id="IPR006638">
    <property type="entry name" value="Elp3/MiaA/NifB-like_rSAM"/>
</dbReference>
<keyword evidence="4 6" id="KW-0408">Iron</keyword>
<evidence type="ECO:0000256" key="2">
    <source>
        <dbReference type="ARBA" id="ARBA00022691"/>
    </source>
</evidence>
<reference evidence="8 9" key="1">
    <citation type="submission" date="2016-07" db="EMBL/GenBank/DDBJ databases">
        <title>Characterization of isolates of Eisenbergiella tayi derived from blood cultures, using whole genome sequencing.</title>
        <authorList>
            <person name="Burdz T."/>
            <person name="Wiebe D."/>
            <person name="Huynh C."/>
            <person name="Bernard K."/>
        </authorList>
    </citation>
    <scope>NUCLEOTIDE SEQUENCE [LARGE SCALE GENOMIC DNA]</scope>
    <source>
        <strain evidence="8 9">NML 110608</strain>
    </source>
</reference>
<keyword evidence="2 6" id="KW-0949">S-adenosyl-L-methionine</keyword>
<dbReference type="PATRIC" id="fig|1432052.4.peg.3786"/>